<protein>
    <recommendedName>
        <fullName evidence="3">histidine kinase</fullName>
        <ecNumber evidence="3">2.7.13.3</ecNumber>
    </recommendedName>
</protein>
<dbReference type="InterPro" id="IPR036890">
    <property type="entry name" value="HATPase_C_sf"/>
</dbReference>
<evidence type="ECO:0000313" key="15">
    <source>
        <dbReference type="Proteomes" id="UP000261284"/>
    </source>
</evidence>
<dbReference type="AlphaFoldDB" id="A0A3E1NDS3"/>
<dbReference type="OrthoDB" id="594725at2"/>
<dbReference type="EC" id="2.7.13.3" evidence="3"/>
<keyword evidence="15" id="KW-1185">Reference proteome</keyword>
<keyword evidence="6 11" id="KW-0812">Transmembrane</keyword>
<dbReference type="SUPFAM" id="SSF55874">
    <property type="entry name" value="ATPase domain of HSP90 chaperone/DNA topoisomerase II/histidine kinase"/>
    <property type="match status" value="1"/>
</dbReference>
<dbReference type="InterPro" id="IPR003594">
    <property type="entry name" value="HATPase_dom"/>
</dbReference>
<evidence type="ECO:0000256" key="4">
    <source>
        <dbReference type="ARBA" id="ARBA00022553"/>
    </source>
</evidence>
<keyword evidence="5" id="KW-0808">Transferase</keyword>
<evidence type="ECO:0000256" key="3">
    <source>
        <dbReference type="ARBA" id="ARBA00012438"/>
    </source>
</evidence>
<feature type="domain" description="HAMP" evidence="13">
    <location>
        <begin position="172"/>
        <end position="226"/>
    </location>
</feature>
<dbReference type="Pfam" id="PF00672">
    <property type="entry name" value="HAMP"/>
    <property type="match status" value="1"/>
</dbReference>
<dbReference type="PROSITE" id="PS50885">
    <property type="entry name" value="HAMP"/>
    <property type="match status" value="1"/>
</dbReference>
<dbReference type="InterPro" id="IPR004358">
    <property type="entry name" value="Sig_transdc_His_kin-like_C"/>
</dbReference>
<feature type="domain" description="Histidine kinase" evidence="12">
    <location>
        <begin position="234"/>
        <end position="450"/>
    </location>
</feature>
<evidence type="ECO:0000256" key="10">
    <source>
        <dbReference type="ARBA" id="ARBA00023136"/>
    </source>
</evidence>
<dbReference type="RefSeq" id="WP_116849298.1">
    <property type="nucleotide sequence ID" value="NZ_QTJU01000011.1"/>
</dbReference>
<dbReference type="InterPro" id="IPR003660">
    <property type="entry name" value="HAMP_dom"/>
</dbReference>
<gene>
    <name evidence="14" type="ORF">DXN05_21160</name>
</gene>
<dbReference type="GO" id="GO:0000155">
    <property type="term" value="F:phosphorelay sensor kinase activity"/>
    <property type="evidence" value="ECO:0007669"/>
    <property type="project" value="InterPro"/>
</dbReference>
<evidence type="ECO:0000259" key="13">
    <source>
        <dbReference type="PROSITE" id="PS50885"/>
    </source>
</evidence>
<keyword evidence="4" id="KW-0597">Phosphoprotein</keyword>
<sequence>MKIQIKITLLFTLLAVAIILLLSGAVYYFANRYSFRDFYKRLEIRAIIAAKANLDSDVNNVSLYNEIRKEHLERLPAEQEYIVALDSLTKHSLQFPQQLYKQTLAEEKAFYRKGDLFYASLLYPEKNPTHMVVIAAKNEYSSQQLSNLRNILLTGLGVAIIAAASVGWLFSNEVLKPIRNISRQVNDINTHNLHLRLETDNRNRDEICALAETFNDMLNRLETSFDTQRNFVSNASHELRTPLTAIIGETELALAKSRDEAQYRAALGIILKEAERLNHITTSLLSLAQTGFNGQKLQLEPVRVDELLLSVQEAVHKIYPNRLHIDYSLMPEDDTKLTTVGNHQLLNLAISNIVLNGCKYSGSGKPVMLALTATRENILIIVKDQGIGIPEKELRFIFDPFFRASNSLSFKGYGIGLPLTRNILRMHHGDIAVSSVENQGTIVQVTLPIA</sequence>
<proteinExistence type="predicted"/>
<dbReference type="FunFam" id="1.10.287.130:FF:000001">
    <property type="entry name" value="Two-component sensor histidine kinase"/>
    <property type="match status" value="1"/>
</dbReference>
<dbReference type="InterPro" id="IPR005467">
    <property type="entry name" value="His_kinase_dom"/>
</dbReference>
<dbReference type="Gene3D" id="1.10.287.130">
    <property type="match status" value="1"/>
</dbReference>
<dbReference type="CDD" id="cd00082">
    <property type="entry name" value="HisKA"/>
    <property type="match status" value="1"/>
</dbReference>
<comment type="caution">
    <text evidence="14">The sequence shown here is derived from an EMBL/GenBank/DDBJ whole genome shotgun (WGS) entry which is preliminary data.</text>
</comment>
<dbReference type="SUPFAM" id="SSF158472">
    <property type="entry name" value="HAMP domain-like"/>
    <property type="match status" value="1"/>
</dbReference>
<dbReference type="InterPro" id="IPR050428">
    <property type="entry name" value="TCS_sensor_his_kinase"/>
</dbReference>
<accession>A0A3E1NDS3</accession>
<keyword evidence="7 14" id="KW-0418">Kinase</keyword>
<dbReference type="PANTHER" id="PTHR45436:SF5">
    <property type="entry name" value="SENSOR HISTIDINE KINASE TRCS"/>
    <property type="match status" value="1"/>
</dbReference>
<evidence type="ECO:0000256" key="7">
    <source>
        <dbReference type="ARBA" id="ARBA00022777"/>
    </source>
</evidence>
<keyword evidence="9" id="KW-0902">Two-component regulatory system</keyword>
<comment type="subcellular location">
    <subcellularLocation>
        <location evidence="2">Membrane</location>
    </subcellularLocation>
</comment>
<organism evidence="14 15">
    <name type="scientific">Deminuibacter soli</name>
    <dbReference type="NCBI Taxonomy" id="2291815"/>
    <lineage>
        <taxon>Bacteria</taxon>
        <taxon>Pseudomonadati</taxon>
        <taxon>Bacteroidota</taxon>
        <taxon>Chitinophagia</taxon>
        <taxon>Chitinophagales</taxon>
        <taxon>Chitinophagaceae</taxon>
        <taxon>Deminuibacter</taxon>
    </lineage>
</organism>
<evidence type="ECO:0000256" key="2">
    <source>
        <dbReference type="ARBA" id="ARBA00004370"/>
    </source>
</evidence>
<dbReference type="SMART" id="SM00388">
    <property type="entry name" value="HisKA"/>
    <property type="match status" value="1"/>
</dbReference>
<evidence type="ECO:0000256" key="9">
    <source>
        <dbReference type="ARBA" id="ARBA00023012"/>
    </source>
</evidence>
<dbReference type="SMART" id="SM00304">
    <property type="entry name" value="HAMP"/>
    <property type="match status" value="1"/>
</dbReference>
<dbReference type="PRINTS" id="PR00344">
    <property type="entry name" value="BCTRLSENSOR"/>
</dbReference>
<reference evidence="14 15" key="1">
    <citation type="submission" date="2018-08" db="EMBL/GenBank/DDBJ databases">
        <title>Chitinophagaceae sp. K23C18032701, a novel bacterium isolated from forest soil.</title>
        <authorList>
            <person name="Wang C."/>
        </authorList>
    </citation>
    <scope>NUCLEOTIDE SEQUENCE [LARGE SCALE GENOMIC DNA]</scope>
    <source>
        <strain evidence="14 15">K23C18032701</strain>
    </source>
</reference>
<comment type="catalytic activity">
    <reaction evidence="1">
        <text>ATP + protein L-histidine = ADP + protein N-phospho-L-histidine.</text>
        <dbReference type="EC" id="2.7.13.3"/>
    </reaction>
</comment>
<dbReference type="Gene3D" id="3.30.565.10">
    <property type="entry name" value="Histidine kinase-like ATPase, C-terminal domain"/>
    <property type="match status" value="1"/>
</dbReference>
<dbReference type="SMART" id="SM00387">
    <property type="entry name" value="HATPase_c"/>
    <property type="match status" value="1"/>
</dbReference>
<evidence type="ECO:0000256" key="6">
    <source>
        <dbReference type="ARBA" id="ARBA00022692"/>
    </source>
</evidence>
<dbReference type="CDD" id="cd06225">
    <property type="entry name" value="HAMP"/>
    <property type="match status" value="1"/>
</dbReference>
<dbReference type="Proteomes" id="UP000261284">
    <property type="component" value="Unassembled WGS sequence"/>
</dbReference>
<evidence type="ECO:0000256" key="5">
    <source>
        <dbReference type="ARBA" id="ARBA00022679"/>
    </source>
</evidence>
<dbReference type="Pfam" id="PF02518">
    <property type="entry name" value="HATPase_c"/>
    <property type="match status" value="1"/>
</dbReference>
<keyword evidence="8 11" id="KW-1133">Transmembrane helix</keyword>
<dbReference type="InterPro" id="IPR036097">
    <property type="entry name" value="HisK_dim/P_sf"/>
</dbReference>
<evidence type="ECO:0000256" key="8">
    <source>
        <dbReference type="ARBA" id="ARBA00022989"/>
    </source>
</evidence>
<dbReference type="Gene3D" id="6.10.340.10">
    <property type="match status" value="1"/>
</dbReference>
<evidence type="ECO:0000313" key="14">
    <source>
        <dbReference type="EMBL" id="RFM26119.1"/>
    </source>
</evidence>
<dbReference type="PANTHER" id="PTHR45436">
    <property type="entry name" value="SENSOR HISTIDINE KINASE YKOH"/>
    <property type="match status" value="1"/>
</dbReference>
<dbReference type="InterPro" id="IPR003661">
    <property type="entry name" value="HisK_dim/P_dom"/>
</dbReference>
<dbReference type="PROSITE" id="PS50109">
    <property type="entry name" value="HIS_KIN"/>
    <property type="match status" value="1"/>
</dbReference>
<dbReference type="Pfam" id="PF00512">
    <property type="entry name" value="HisKA"/>
    <property type="match status" value="1"/>
</dbReference>
<name>A0A3E1NDS3_9BACT</name>
<evidence type="ECO:0000256" key="1">
    <source>
        <dbReference type="ARBA" id="ARBA00000085"/>
    </source>
</evidence>
<dbReference type="GO" id="GO:0005886">
    <property type="term" value="C:plasma membrane"/>
    <property type="evidence" value="ECO:0007669"/>
    <property type="project" value="TreeGrafter"/>
</dbReference>
<dbReference type="SUPFAM" id="SSF47384">
    <property type="entry name" value="Homodimeric domain of signal transducing histidine kinase"/>
    <property type="match status" value="1"/>
</dbReference>
<dbReference type="EMBL" id="QTJU01000011">
    <property type="protein sequence ID" value="RFM26119.1"/>
    <property type="molecule type" value="Genomic_DNA"/>
</dbReference>
<evidence type="ECO:0000256" key="11">
    <source>
        <dbReference type="SAM" id="Phobius"/>
    </source>
</evidence>
<keyword evidence="10 11" id="KW-0472">Membrane</keyword>
<evidence type="ECO:0000259" key="12">
    <source>
        <dbReference type="PROSITE" id="PS50109"/>
    </source>
</evidence>
<feature type="transmembrane region" description="Helical" evidence="11">
    <location>
        <begin position="7"/>
        <end position="30"/>
    </location>
</feature>